<gene>
    <name evidence="2" type="ORF">HMPREF0216_00248</name>
</gene>
<dbReference type="STRING" id="545697.HMPREF0216_00248"/>
<dbReference type="OrthoDB" id="2068242at2"/>
<reference evidence="2 3" key="1">
    <citation type="submission" date="2012-05" db="EMBL/GenBank/DDBJ databases">
        <authorList>
            <person name="Weinstock G."/>
            <person name="Sodergren E."/>
            <person name="Lobos E.A."/>
            <person name="Fulton L."/>
            <person name="Fulton R."/>
            <person name="Courtney L."/>
            <person name="Fronick C."/>
            <person name="O'Laughlin M."/>
            <person name="Godfrey J."/>
            <person name="Wilson R.M."/>
            <person name="Miner T."/>
            <person name="Farmer C."/>
            <person name="Delehaunty K."/>
            <person name="Cordes M."/>
            <person name="Minx P."/>
            <person name="Tomlinson C."/>
            <person name="Chen J."/>
            <person name="Wollam A."/>
            <person name="Pepin K.H."/>
            <person name="Bhonagiri V."/>
            <person name="Zhang X."/>
            <person name="Suruliraj S."/>
            <person name="Warren W."/>
            <person name="Mitreva M."/>
            <person name="Mardis E.R."/>
            <person name="Wilson R.K."/>
        </authorList>
    </citation>
    <scope>NUCLEOTIDE SEQUENCE [LARGE SCALE GENOMIC DNA]</scope>
    <source>
        <strain evidence="2 3">DSM 1785</strain>
    </source>
</reference>
<protein>
    <submittedName>
        <fullName evidence="2">Uncharacterized protein</fullName>
    </submittedName>
</protein>
<evidence type="ECO:0000313" key="2">
    <source>
        <dbReference type="EMBL" id="EKY29387.1"/>
    </source>
</evidence>
<organism evidence="2 3">
    <name type="scientific">Clostridium celatum DSM 1785</name>
    <dbReference type="NCBI Taxonomy" id="545697"/>
    <lineage>
        <taxon>Bacteria</taxon>
        <taxon>Bacillati</taxon>
        <taxon>Bacillota</taxon>
        <taxon>Clostridia</taxon>
        <taxon>Eubacteriales</taxon>
        <taxon>Clostridiaceae</taxon>
        <taxon>Clostridium</taxon>
    </lineage>
</organism>
<dbReference type="AlphaFoldDB" id="L1QP96"/>
<keyword evidence="3" id="KW-1185">Reference proteome</keyword>
<dbReference type="HOGENOM" id="CLU_1297999_0_0_9"/>
<dbReference type="PATRIC" id="fig|545697.3.peg.244"/>
<dbReference type="eggNOG" id="COG5492">
    <property type="taxonomic scope" value="Bacteria"/>
</dbReference>
<comment type="caution">
    <text evidence="2">The sequence shown here is derived from an EMBL/GenBank/DDBJ whole genome shotgun (WGS) entry which is preliminary data.</text>
</comment>
<proteinExistence type="predicted"/>
<dbReference type="RefSeq" id="WP_005210152.1">
    <property type="nucleotide sequence ID" value="NZ_KB291603.1"/>
</dbReference>
<name>L1QP96_9CLOT</name>
<feature type="coiled-coil region" evidence="1">
    <location>
        <begin position="37"/>
        <end position="71"/>
    </location>
</feature>
<evidence type="ECO:0000256" key="1">
    <source>
        <dbReference type="SAM" id="Coils"/>
    </source>
</evidence>
<dbReference type="Proteomes" id="UP000010420">
    <property type="component" value="Unassembled WGS sequence"/>
</dbReference>
<evidence type="ECO:0000313" key="3">
    <source>
        <dbReference type="Proteomes" id="UP000010420"/>
    </source>
</evidence>
<accession>L1QP96</accession>
<sequence>MFEIIVSIIVVCCIIYLFKGEFFRRKAVVTVVENLPLDIFKKKDKNKNKEVKEYKDENSKESKNNKEIETVKVEDSYNEEEKVYENTVQIEDEDISEEVEISEYDNKIEDLISIDIIDENQNNINEKSTYIGEIKIDIDEKKEENIESYINAEEIDEDTDILTEETLITVYWTPKGKSYHMSSTCRTLSRSKVINSGTLQECDRQYACEHCK</sequence>
<keyword evidence="1" id="KW-0175">Coiled coil</keyword>
<dbReference type="EMBL" id="AMEZ01000009">
    <property type="protein sequence ID" value="EKY29387.1"/>
    <property type="molecule type" value="Genomic_DNA"/>
</dbReference>